<organism evidence="1 2">
    <name type="scientific">Lactuca virosa</name>
    <dbReference type="NCBI Taxonomy" id="75947"/>
    <lineage>
        <taxon>Eukaryota</taxon>
        <taxon>Viridiplantae</taxon>
        <taxon>Streptophyta</taxon>
        <taxon>Embryophyta</taxon>
        <taxon>Tracheophyta</taxon>
        <taxon>Spermatophyta</taxon>
        <taxon>Magnoliopsida</taxon>
        <taxon>eudicotyledons</taxon>
        <taxon>Gunneridae</taxon>
        <taxon>Pentapetalae</taxon>
        <taxon>asterids</taxon>
        <taxon>campanulids</taxon>
        <taxon>Asterales</taxon>
        <taxon>Asteraceae</taxon>
        <taxon>Cichorioideae</taxon>
        <taxon>Cichorieae</taxon>
        <taxon>Lactucinae</taxon>
        <taxon>Lactuca</taxon>
    </lineage>
</organism>
<evidence type="ECO:0000313" key="1">
    <source>
        <dbReference type="EMBL" id="CAH1433828.1"/>
    </source>
</evidence>
<gene>
    <name evidence="1" type="ORF">LVIROSA_LOCUS20392</name>
</gene>
<protein>
    <submittedName>
        <fullName evidence="1">Uncharacterized protein</fullName>
    </submittedName>
</protein>
<reference evidence="1 2" key="1">
    <citation type="submission" date="2022-01" db="EMBL/GenBank/DDBJ databases">
        <authorList>
            <person name="Xiong W."/>
            <person name="Schranz E."/>
        </authorList>
    </citation>
    <scope>NUCLEOTIDE SEQUENCE [LARGE SCALE GENOMIC DNA]</scope>
</reference>
<accession>A0AAU9NDG4</accession>
<sequence length="117" mass="13657">MRQSTGLNNILVKMKHRPQRSPVGVVFSQAFDRRHGERTNVNNGVKKNGVVSTDHKDRRFSCVIVFPALALFSEAFEKVQLCLVFNLELKFDDYIVYEQEYLIKVLQIIMKVVYEYT</sequence>
<name>A0AAU9NDG4_9ASTR</name>
<dbReference type="AlphaFoldDB" id="A0AAU9NDG4"/>
<keyword evidence="2" id="KW-1185">Reference proteome</keyword>
<comment type="caution">
    <text evidence="1">The sequence shown here is derived from an EMBL/GenBank/DDBJ whole genome shotgun (WGS) entry which is preliminary data.</text>
</comment>
<proteinExistence type="predicted"/>
<evidence type="ECO:0000313" key="2">
    <source>
        <dbReference type="Proteomes" id="UP001157418"/>
    </source>
</evidence>
<dbReference type="EMBL" id="CAKMRJ010003334">
    <property type="protein sequence ID" value="CAH1433828.1"/>
    <property type="molecule type" value="Genomic_DNA"/>
</dbReference>
<dbReference type="Proteomes" id="UP001157418">
    <property type="component" value="Unassembled WGS sequence"/>
</dbReference>